<dbReference type="InterPro" id="IPR002823">
    <property type="entry name" value="DUF112_TM"/>
</dbReference>
<keyword evidence="4" id="KW-1185">Reference proteome</keyword>
<name>A0A2P7AK77_9HYPH</name>
<feature type="transmembrane region" description="Helical" evidence="1">
    <location>
        <begin position="390"/>
        <end position="406"/>
    </location>
</feature>
<proteinExistence type="predicted"/>
<feature type="transmembrane region" description="Helical" evidence="1">
    <location>
        <begin position="144"/>
        <end position="162"/>
    </location>
</feature>
<gene>
    <name evidence="3" type="ORF">CU100_25880</name>
</gene>
<sequence>MELLQHLSLGFSVALSPMNLLYCFAGVLLGTFIGVLPGVGPLVTISVLLPLTYGLPPEGAMIMLAGIYYGAAYGGSTTAILVNLPGESSSAVTCIDGYQMARQGRAGPALAIAAIGSVVAGCVGTVLIALIGPPLGEVALKFGAAEYCSLMLMALISASALVRGSLVKGMGMAFCGAIFGLAGTDVNSGIDRFTFGMNGLAEGFDFVVVASGLFAFSEIIANLGVTQHREVLPGQVKNLMPSREDLKASWKPILRGTGIGAILGVLPGTGQTIASFASYAVERKLAADPSRFGKGAIEGVAGPESANNAAAQTHFIPTLTLGIPSSATMALLLGALMIQGITPGPQVMTQHPQLFWGLVASMWIGNVLLVILNLPLVGVWVTLLKVPYRWLYPLILVFSCIGIYTVNMSSTDVAFAALFGLIGYIFLKLDCEPAPFILGFLLGPMLEENFRRAMLQSHGDLSVFVTAPLSAIFLAVAFALMVMMIFPMIRKRKDQAVTEG</sequence>
<keyword evidence="1" id="KW-0472">Membrane</keyword>
<dbReference type="RefSeq" id="WP_106719518.1">
    <property type="nucleotide sequence ID" value="NZ_JACHXT010000003.1"/>
</dbReference>
<dbReference type="Pfam" id="PF01970">
    <property type="entry name" value="TctA"/>
    <property type="match status" value="1"/>
</dbReference>
<feature type="transmembrane region" description="Helical" evidence="1">
    <location>
        <begin position="169"/>
        <end position="186"/>
    </location>
</feature>
<dbReference type="Proteomes" id="UP000241158">
    <property type="component" value="Unassembled WGS sequence"/>
</dbReference>
<feature type="transmembrane region" description="Helical" evidence="1">
    <location>
        <begin position="20"/>
        <end position="40"/>
    </location>
</feature>
<protein>
    <recommendedName>
        <fullName evidence="2">DUF112 domain-containing protein</fullName>
    </recommendedName>
</protein>
<evidence type="ECO:0000256" key="1">
    <source>
        <dbReference type="SAM" id="Phobius"/>
    </source>
</evidence>
<dbReference type="EMBL" id="PGGN01000008">
    <property type="protein sequence ID" value="PSH54614.1"/>
    <property type="molecule type" value="Genomic_DNA"/>
</dbReference>
<dbReference type="PANTHER" id="PTHR35342">
    <property type="entry name" value="TRICARBOXYLIC TRANSPORT PROTEIN"/>
    <property type="match status" value="1"/>
</dbReference>
<feature type="transmembrane region" description="Helical" evidence="1">
    <location>
        <begin position="321"/>
        <end position="342"/>
    </location>
</feature>
<keyword evidence="1" id="KW-1133">Transmembrane helix</keyword>
<feature type="transmembrane region" description="Helical" evidence="1">
    <location>
        <begin position="206"/>
        <end position="225"/>
    </location>
</feature>
<evidence type="ECO:0000313" key="4">
    <source>
        <dbReference type="Proteomes" id="UP000241158"/>
    </source>
</evidence>
<evidence type="ECO:0000313" key="3">
    <source>
        <dbReference type="EMBL" id="PSH54614.1"/>
    </source>
</evidence>
<organism evidence="3 4">
    <name type="scientific">Phyllobacterium endophyticum</name>
    <dbReference type="NCBI Taxonomy" id="1149773"/>
    <lineage>
        <taxon>Bacteria</taxon>
        <taxon>Pseudomonadati</taxon>
        <taxon>Pseudomonadota</taxon>
        <taxon>Alphaproteobacteria</taxon>
        <taxon>Hyphomicrobiales</taxon>
        <taxon>Phyllobacteriaceae</taxon>
        <taxon>Phyllobacterium</taxon>
    </lineage>
</organism>
<dbReference type="AlphaFoldDB" id="A0A2P7AK77"/>
<feature type="transmembrane region" description="Helical" evidence="1">
    <location>
        <begin position="461"/>
        <end position="486"/>
    </location>
</feature>
<feature type="transmembrane region" description="Helical" evidence="1">
    <location>
        <begin position="60"/>
        <end position="82"/>
    </location>
</feature>
<comment type="caution">
    <text evidence="3">The sequence shown here is derived from an EMBL/GenBank/DDBJ whole genome shotgun (WGS) entry which is preliminary data.</text>
</comment>
<evidence type="ECO:0000259" key="2">
    <source>
        <dbReference type="Pfam" id="PF01970"/>
    </source>
</evidence>
<accession>A0A2P7AK77</accession>
<reference evidence="4" key="1">
    <citation type="submission" date="2017-11" db="EMBL/GenBank/DDBJ databases">
        <authorList>
            <person name="Kuznetsova I."/>
            <person name="Sazanova A."/>
            <person name="Chirak E."/>
            <person name="Safronova V."/>
            <person name="Willems A."/>
        </authorList>
    </citation>
    <scope>NUCLEOTIDE SEQUENCE [LARGE SCALE GENOMIC DNA]</scope>
    <source>
        <strain evidence="4">PEPV15</strain>
    </source>
</reference>
<feature type="transmembrane region" description="Helical" evidence="1">
    <location>
        <begin position="354"/>
        <end position="378"/>
    </location>
</feature>
<dbReference type="OrthoDB" id="9806425at2"/>
<keyword evidence="1" id="KW-0812">Transmembrane</keyword>
<feature type="transmembrane region" description="Helical" evidence="1">
    <location>
        <begin position="109"/>
        <end position="132"/>
    </location>
</feature>
<feature type="domain" description="DUF112" evidence="2">
    <location>
        <begin position="20"/>
        <end position="438"/>
    </location>
</feature>
<dbReference type="PANTHER" id="PTHR35342:SF5">
    <property type="entry name" value="TRICARBOXYLIC TRANSPORT PROTEIN"/>
    <property type="match status" value="1"/>
</dbReference>